<dbReference type="Proteomes" id="UP000677918">
    <property type="component" value="Unassembled WGS sequence"/>
</dbReference>
<dbReference type="PANTHER" id="PTHR37305:SF1">
    <property type="entry name" value="MEMBRANE PROTEIN"/>
    <property type="match status" value="1"/>
</dbReference>
<dbReference type="GO" id="GO:0140359">
    <property type="term" value="F:ABC-type transporter activity"/>
    <property type="evidence" value="ECO:0007669"/>
    <property type="project" value="InterPro"/>
</dbReference>
<reference evidence="2" key="1">
    <citation type="submission" date="2021-04" db="EMBL/GenBank/DDBJ databases">
        <title>Draft genome sequence of Xylanibacillus composti strain K13.</title>
        <authorList>
            <person name="Uke A."/>
            <person name="Chhe C."/>
            <person name="Baramee S."/>
            <person name="Kosugi A."/>
        </authorList>
    </citation>
    <scope>NUCLEOTIDE SEQUENCE</scope>
    <source>
        <strain evidence="2">K13</strain>
    </source>
</reference>
<dbReference type="AlphaFoldDB" id="A0A8J4H3Z6"/>
<evidence type="ECO:0000313" key="2">
    <source>
        <dbReference type="EMBL" id="GIQ69220.1"/>
    </source>
</evidence>
<organism evidence="2 3">
    <name type="scientific">Xylanibacillus composti</name>
    <dbReference type="NCBI Taxonomy" id="1572762"/>
    <lineage>
        <taxon>Bacteria</taxon>
        <taxon>Bacillati</taxon>
        <taxon>Bacillota</taxon>
        <taxon>Bacilli</taxon>
        <taxon>Bacillales</taxon>
        <taxon>Paenibacillaceae</taxon>
        <taxon>Xylanibacillus</taxon>
    </lineage>
</organism>
<evidence type="ECO:0000313" key="3">
    <source>
        <dbReference type="Proteomes" id="UP000677918"/>
    </source>
</evidence>
<proteinExistence type="predicted"/>
<feature type="transmembrane region" description="Helical" evidence="1">
    <location>
        <begin position="206"/>
        <end position="225"/>
    </location>
</feature>
<evidence type="ECO:0008006" key="4">
    <source>
        <dbReference type="Google" id="ProtNLM"/>
    </source>
</evidence>
<dbReference type="EMBL" id="BOVK01000025">
    <property type="protein sequence ID" value="GIQ69220.1"/>
    <property type="molecule type" value="Genomic_DNA"/>
</dbReference>
<sequence length="313" mass="35492">MLNLIRNENMKIYRRPRTWIMLGIVLGLYAFVVLMMFFFTNELSDYDWRERYERDRQYLSQDIDNVPPAAREQLQHELMKIEYALEHDIPPVNATMWGGVLDSTGFIMLVTIMTVIVAGDIVASEFTWGTIKMLLIRPASRAKILLSKYLASFLYALFLLVALLVFSIALNGVLYGFSGFGQPLLIINGAGDGVKEVSLFGHVLKAYALSTVELIMIVTMAFMISSVFRSSALAIAFSIVALLMGYLVTINLAMFFDWAKYLLFANTDLTQHLENRPIVEGMTMGFSITMLALYFIVFNLLSWLVFTKRDVAS</sequence>
<dbReference type="PANTHER" id="PTHR37305">
    <property type="entry name" value="INTEGRAL MEMBRANE PROTEIN-RELATED"/>
    <property type="match status" value="1"/>
</dbReference>
<feature type="transmembrane region" description="Helical" evidence="1">
    <location>
        <begin position="284"/>
        <end position="306"/>
    </location>
</feature>
<keyword evidence="1" id="KW-0472">Membrane</keyword>
<accession>A0A8J4H3Z6</accession>
<feature type="transmembrane region" description="Helical" evidence="1">
    <location>
        <begin position="232"/>
        <end position="256"/>
    </location>
</feature>
<feature type="transmembrane region" description="Helical" evidence="1">
    <location>
        <begin position="149"/>
        <end position="170"/>
    </location>
</feature>
<comment type="caution">
    <text evidence="2">The sequence shown here is derived from an EMBL/GenBank/DDBJ whole genome shotgun (WGS) entry which is preliminary data.</text>
</comment>
<keyword evidence="3" id="KW-1185">Reference proteome</keyword>
<protein>
    <recommendedName>
        <fullName evidence="4">ABC-2 type transport system permease protein</fullName>
    </recommendedName>
</protein>
<name>A0A8J4H3Z6_9BACL</name>
<feature type="transmembrane region" description="Helical" evidence="1">
    <location>
        <begin position="20"/>
        <end position="39"/>
    </location>
</feature>
<gene>
    <name evidence="2" type="primary">yhcI_2</name>
    <name evidence="2" type="ORF">XYCOK13_20440</name>
</gene>
<feature type="transmembrane region" description="Helical" evidence="1">
    <location>
        <begin position="106"/>
        <end position="128"/>
    </location>
</feature>
<dbReference type="Pfam" id="PF12679">
    <property type="entry name" value="ABC2_membrane_2"/>
    <property type="match status" value="1"/>
</dbReference>
<keyword evidence="1" id="KW-1133">Transmembrane helix</keyword>
<evidence type="ECO:0000256" key="1">
    <source>
        <dbReference type="SAM" id="Phobius"/>
    </source>
</evidence>
<keyword evidence="1" id="KW-0812">Transmembrane</keyword>
<dbReference type="RefSeq" id="WP_213412025.1">
    <property type="nucleotide sequence ID" value="NZ_BOVK01000025.1"/>
</dbReference>
<dbReference type="GO" id="GO:0005886">
    <property type="term" value="C:plasma membrane"/>
    <property type="evidence" value="ECO:0007669"/>
    <property type="project" value="UniProtKB-SubCell"/>
</dbReference>